<dbReference type="Proteomes" id="UP000241085">
    <property type="component" value="Unassembled WGS sequence"/>
</dbReference>
<keyword evidence="6" id="KW-1185">Reference proteome</keyword>
<organism evidence="5 6">
    <name type="scientific">Rathayibacter caricis DSM 15933</name>
    <dbReference type="NCBI Taxonomy" id="1328867"/>
    <lineage>
        <taxon>Bacteria</taxon>
        <taxon>Bacillati</taxon>
        <taxon>Actinomycetota</taxon>
        <taxon>Actinomycetes</taxon>
        <taxon>Micrococcales</taxon>
        <taxon>Microbacteriaceae</taxon>
        <taxon>Rathayibacter</taxon>
    </lineage>
</organism>
<dbReference type="GO" id="GO:0003700">
    <property type="term" value="F:DNA-binding transcription factor activity"/>
    <property type="evidence" value="ECO:0007669"/>
    <property type="project" value="InterPro"/>
</dbReference>
<evidence type="ECO:0000256" key="2">
    <source>
        <dbReference type="ARBA" id="ARBA00023125"/>
    </source>
</evidence>
<dbReference type="PROSITE" id="PS00894">
    <property type="entry name" value="HTH_DEOR_1"/>
    <property type="match status" value="1"/>
</dbReference>
<dbReference type="GO" id="GO:0003677">
    <property type="term" value="F:DNA binding"/>
    <property type="evidence" value="ECO:0007669"/>
    <property type="project" value="UniProtKB-KW"/>
</dbReference>
<feature type="domain" description="HTH deoR-type" evidence="4">
    <location>
        <begin position="29"/>
        <end position="84"/>
    </location>
</feature>
<dbReference type="InterPro" id="IPR018356">
    <property type="entry name" value="Tscrpt_reg_HTH_DeoR_CS"/>
</dbReference>
<dbReference type="InterPro" id="IPR050313">
    <property type="entry name" value="Carb_Metab_HTH_regulators"/>
</dbReference>
<dbReference type="PANTHER" id="PTHR30363">
    <property type="entry name" value="HTH-TYPE TRANSCRIPTIONAL REGULATOR SRLR-RELATED"/>
    <property type="match status" value="1"/>
</dbReference>
<evidence type="ECO:0000313" key="5">
    <source>
        <dbReference type="EMBL" id="PTL71180.1"/>
    </source>
</evidence>
<name>A0A2T4UNS5_9MICO</name>
<evidence type="ECO:0000256" key="3">
    <source>
        <dbReference type="ARBA" id="ARBA00023163"/>
    </source>
</evidence>
<evidence type="ECO:0000256" key="1">
    <source>
        <dbReference type="ARBA" id="ARBA00023015"/>
    </source>
</evidence>
<dbReference type="InterPro" id="IPR001034">
    <property type="entry name" value="DeoR_HTH"/>
</dbReference>
<dbReference type="PANTHER" id="PTHR30363:SF44">
    <property type="entry name" value="AGA OPERON TRANSCRIPTIONAL REPRESSOR-RELATED"/>
    <property type="match status" value="1"/>
</dbReference>
<keyword evidence="3" id="KW-0804">Transcription</keyword>
<evidence type="ECO:0000313" key="6">
    <source>
        <dbReference type="Proteomes" id="UP000241085"/>
    </source>
</evidence>
<comment type="caution">
    <text evidence="5">The sequence shown here is derived from an EMBL/GenBank/DDBJ whole genome shotgun (WGS) entry which is preliminary data.</text>
</comment>
<dbReference type="SMART" id="SM01134">
    <property type="entry name" value="DeoRC"/>
    <property type="match status" value="1"/>
</dbReference>
<sequence>MRHVSPRSRSRASVLSPACRHERPSRVKSFARHQLILDRVALGDSILIEDLVTATGASSSTVRRDIRLLEEEGRVVSLRGGAIRAQDRAAELPAAAKSLINHAEKVAIARAAAALVTDGETIYVDSGTSLTEFMLALTDVRVHVITSNTQVLAVVPAPGITVTALGGDYLPDIGSVAGTMTDRQLDELYFDRAFIGVTGIHALAGVTTFDVREANKKRIVQAHSRETFVLADSSKFDVISLCRSFSLADCTVVTDRDGPVLASAGAKVIAP</sequence>
<dbReference type="SMART" id="SM00420">
    <property type="entry name" value="HTH_DEOR"/>
    <property type="match status" value="1"/>
</dbReference>
<dbReference type="InterPro" id="IPR037171">
    <property type="entry name" value="NagB/RpiA_transferase-like"/>
</dbReference>
<dbReference type="InterPro" id="IPR014036">
    <property type="entry name" value="DeoR-like_C"/>
</dbReference>
<dbReference type="SUPFAM" id="SSF46785">
    <property type="entry name" value="Winged helix' DNA-binding domain"/>
    <property type="match status" value="1"/>
</dbReference>
<dbReference type="SUPFAM" id="SSF100950">
    <property type="entry name" value="NagB/RpiA/CoA transferase-like"/>
    <property type="match status" value="1"/>
</dbReference>
<dbReference type="Pfam" id="PF00455">
    <property type="entry name" value="DeoRC"/>
    <property type="match status" value="1"/>
</dbReference>
<protein>
    <submittedName>
        <fullName evidence="5">DeoR/GlpR transcriptional regulator</fullName>
    </submittedName>
</protein>
<dbReference type="Pfam" id="PF08220">
    <property type="entry name" value="HTH_DeoR"/>
    <property type="match status" value="1"/>
</dbReference>
<keyword evidence="1" id="KW-0805">Transcription regulation</keyword>
<dbReference type="InterPro" id="IPR036390">
    <property type="entry name" value="WH_DNA-bd_sf"/>
</dbReference>
<gene>
    <name evidence="5" type="ORF">C1I63_18200</name>
</gene>
<dbReference type="EMBL" id="PZPL01000002">
    <property type="protein sequence ID" value="PTL71180.1"/>
    <property type="molecule type" value="Genomic_DNA"/>
</dbReference>
<dbReference type="PROSITE" id="PS51000">
    <property type="entry name" value="HTH_DEOR_2"/>
    <property type="match status" value="1"/>
</dbReference>
<dbReference type="Gene3D" id="3.40.50.1360">
    <property type="match status" value="1"/>
</dbReference>
<accession>A0A2T4UNS5</accession>
<keyword evidence="2" id="KW-0238">DNA-binding</keyword>
<evidence type="ECO:0000259" key="4">
    <source>
        <dbReference type="PROSITE" id="PS51000"/>
    </source>
</evidence>
<proteinExistence type="predicted"/>
<reference evidence="5 6" key="1">
    <citation type="submission" date="2018-03" db="EMBL/GenBank/DDBJ databases">
        <title>Bacteriophage NCPPB3778 and a type I-E CRISPR drive the evolution of the US Biological Select Agent, Rathayibacter toxicus.</title>
        <authorList>
            <person name="Davis E.W.II."/>
            <person name="Tabima J.F."/>
            <person name="Weisberg A.J."/>
            <person name="Dantas Lopes L."/>
            <person name="Wiseman M.S."/>
            <person name="Wiseman M.S."/>
            <person name="Pupko T."/>
            <person name="Belcher M.S."/>
            <person name="Sechler A.J."/>
            <person name="Tancos M.A."/>
            <person name="Schroeder B.K."/>
            <person name="Murray T.D."/>
            <person name="Luster D.G."/>
            <person name="Schneider W.L."/>
            <person name="Rogers E."/>
            <person name="Andreote F.D."/>
            <person name="Grunwald N.J."/>
            <person name="Putnam M.L."/>
            <person name="Chang J.H."/>
        </authorList>
    </citation>
    <scope>NUCLEOTIDE SEQUENCE [LARGE SCALE GENOMIC DNA]</scope>
    <source>
        <strain evidence="5 6">DSM 15933</strain>
    </source>
</reference>
<dbReference type="AlphaFoldDB" id="A0A2T4UNS5"/>